<organism evidence="15 16">
    <name type="scientific">Alkalibaculum sporogenes</name>
    <dbReference type="NCBI Taxonomy" id="2655001"/>
    <lineage>
        <taxon>Bacteria</taxon>
        <taxon>Bacillati</taxon>
        <taxon>Bacillota</taxon>
        <taxon>Clostridia</taxon>
        <taxon>Eubacteriales</taxon>
        <taxon>Eubacteriaceae</taxon>
        <taxon>Alkalibaculum</taxon>
    </lineage>
</organism>
<evidence type="ECO:0000256" key="8">
    <source>
        <dbReference type="ARBA" id="ARBA00023306"/>
    </source>
</evidence>
<dbReference type="UniPathway" id="UPA00219"/>
<dbReference type="InterPro" id="IPR004101">
    <property type="entry name" value="Mur_ligase_C"/>
</dbReference>
<dbReference type="GO" id="GO:0047480">
    <property type="term" value="F:UDP-N-acetylmuramoyl-tripeptide-D-alanyl-D-alanine ligase activity"/>
    <property type="evidence" value="ECO:0007669"/>
    <property type="project" value="UniProtKB-UniRule"/>
</dbReference>
<proteinExistence type="inferred from homology"/>
<feature type="domain" description="Mur ligase N-terminal catalytic" evidence="12">
    <location>
        <begin position="30"/>
        <end position="92"/>
    </location>
</feature>
<evidence type="ECO:0000259" key="14">
    <source>
        <dbReference type="Pfam" id="PF08245"/>
    </source>
</evidence>
<dbReference type="PANTHER" id="PTHR43024">
    <property type="entry name" value="UDP-N-ACETYLMURAMOYL-TRIPEPTIDE--D-ALANYL-D-ALANINE LIGASE"/>
    <property type="match status" value="1"/>
</dbReference>
<keyword evidence="4 10" id="KW-0547">Nucleotide-binding</keyword>
<feature type="domain" description="Mur ligase C-terminal" evidence="13">
    <location>
        <begin position="323"/>
        <end position="449"/>
    </location>
</feature>
<evidence type="ECO:0000256" key="4">
    <source>
        <dbReference type="ARBA" id="ARBA00022741"/>
    </source>
</evidence>
<dbReference type="InterPro" id="IPR051046">
    <property type="entry name" value="MurCDEF_CellWall_CoF430Synth"/>
</dbReference>
<dbReference type="SUPFAM" id="SSF53623">
    <property type="entry name" value="MurD-like peptide ligases, catalytic domain"/>
    <property type="match status" value="1"/>
</dbReference>
<dbReference type="InterPro" id="IPR005863">
    <property type="entry name" value="UDP-N-AcMur_synth"/>
</dbReference>
<dbReference type="InterPro" id="IPR013221">
    <property type="entry name" value="Mur_ligase_cen"/>
</dbReference>
<dbReference type="HAMAP" id="MF_02019">
    <property type="entry name" value="MurF"/>
    <property type="match status" value="1"/>
</dbReference>
<evidence type="ECO:0000256" key="3">
    <source>
        <dbReference type="ARBA" id="ARBA00022618"/>
    </source>
</evidence>
<feature type="binding site" evidence="10">
    <location>
        <begin position="116"/>
        <end position="122"/>
    </location>
    <ligand>
        <name>ATP</name>
        <dbReference type="ChEBI" id="CHEBI:30616"/>
    </ligand>
</feature>
<dbReference type="GO" id="GO:0005524">
    <property type="term" value="F:ATP binding"/>
    <property type="evidence" value="ECO:0007669"/>
    <property type="project" value="UniProtKB-UniRule"/>
</dbReference>
<comment type="function">
    <text evidence="10 11">Involved in cell wall formation. Catalyzes the final step in the synthesis of UDP-N-acetylmuramoyl-pentapeptide, the precursor of murein.</text>
</comment>
<comment type="similarity">
    <text evidence="10">Belongs to the MurCDEF family. MurF subfamily.</text>
</comment>
<dbReference type="Gene3D" id="3.90.190.20">
    <property type="entry name" value="Mur ligase, C-terminal domain"/>
    <property type="match status" value="1"/>
</dbReference>
<dbReference type="PANTHER" id="PTHR43024:SF1">
    <property type="entry name" value="UDP-N-ACETYLMURAMOYL-TRIPEPTIDE--D-ALANYL-D-ALANINE LIGASE"/>
    <property type="match status" value="1"/>
</dbReference>
<dbReference type="NCBIfam" id="TIGR01143">
    <property type="entry name" value="murF"/>
    <property type="match status" value="1"/>
</dbReference>
<comment type="subcellular location">
    <subcellularLocation>
        <location evidence="10 11">Cytoplasm</location>
    </subcellularLocation>
</comment>
<evidence type="ECO:0000259" key="12">
    <source>
        <dbReference type="Pfam" id="PF01225"/>
    </source>
</evidence>
<evidence type="ECO:0000256" key="1">
    <source>
        <dbReference type="ARBA" id="ARBA00022490"/>
    </source>
</evidence>
<dbReference type="InterPro" id="IPR036615">
    <property type="entry name" value="Mur_ligase_C_dom_sf"/>
</dbReference>
<dbReference type="Pfam" id="PF01225">
    <property type="entry name" value="Mur_ligase"/>
    <property type="match status" value="1"/>
</dbReference>
<dbReference type="GO" id="GO:0009252">
    <property type="term" value="P:peptidoglycan biosynthetic process"/>
    <property type="evidence" value="ECO:0007669"/>
    <property type="project" value="UniProtKB-UniRule"/>
</dbReference>
<evidence type="ECO:0000256" key="11">
    <source>
        <dbReference type="RuleBase" id="RU004136"/>
    </source>
</evidence>
<dbReference type="Proteomes" id="UP000440004">
    <property type="component" value="Unassembled WGS sequence"/>
</dbReference>
<dbReference type="Gene3D" id="3.40.1390.10">
    <property type="entry name" value="MurE/MurF, N-terminal domain"/>
    <property type="match status" value="1"/>
</dbReference>
<dbReference type="Pfam" id="PF08245">
    <property type="entry name" value="Mur_ligase_M"/>
    <property type="match status" value="1"/>
</dbReference>
<evidence type="ECO:0000256" key="9">
    <source>
        <dbReference type="ARBA" id="ARBA00023316"/>
    </source>
</evidence>
<evidence type="ECO:0000313" key="15">
    <source>
        <dbReference type="EMBL" id="MPW25177.1"/>
    </source>
</evidence>
<protein>
    <recommendedName>
        <fullName evidence="10 11">UDP-N-acetylmuramoyl-tripeptide--D-alanyl-D-alanine ligase</fullName>
        <ecNumber evidence="10 11">6.3.2.10</ecNumber>
    </recommendedName>
    <alternativeName>
        <fullName evidence="10">D-alanyl-D-alanine-adding enzyme</fullName>
    </alternativeName>
</protein>
<evidence type="ECO:0000313" key="16">
    <source>
        <dbReference type="Proteomes" id="UP000440004"/>
    </source>
</evidence>
<keyword evidence="8 10" id="KW-0131">Cell cycle</keyword>
<evidence type="ECO:0000256" key="7">
    <source>
        <dbReference type="ARBA" id="ARBA00022984"/>
    </source>
</evidence>
<keyword evidence="7 10" id="KW-0573">Peptidoglycan synthesis</keyword>
<dbReference type="InterPro" id="IPR000713">
    <property type="entry name" value="Mur_ligase_N"/>
</dbReference>
<dbReference type="SUPFAM" id="SSF53244">
    <property type="entry name" value="MurD-like peptide ligases, peptide-binding domain"/>
    <property type="match status" value="1"/>
</dbReference>
<keyword evidence="5 10" id="KW-0067">ATP-binding</keyword>
<dbReference type="SUPFAM" id="SSF63418">
    <property type="entry name" value="MurE/MurF N-terminal domain"/>
    <property type="match status" value="1"/>
</dbReference>
<dbReference type="GO" id="GO:0071555">
    <property type="term" value="P:cell wall organization"/>
    <property type="evidence" value="ECO:0007669"/>
    <property type="project" value="UniProtKB-KW"/>
</dbReference>
<reference evidence="15 16" key="1">
    <citation type="submission" date="2019-10" db="EMBL/GenBank/DDBJ databases">
        <title>Alkalibaculum tamaniensis sp.nov., a new alkaliphilic acetogen, isolated on methoxylated aromatics from a mud volcano.</title>
        <authorList>
            <person name="Khomyakova M.A."/>
            <person name="Merkel A.Y."/>
            <person name="Bonch-Osmolovskaya E.A."/>
            <person name="Slobodkin A.I."/>
        </authorList>
    </citation>
    <scope>NUCLEOTIDE SEQUENCE [LARGE SCALE GENOMIC DNA]</scope>
    <source>
        <strain evidence="15 16">M08DMB</strain>
    </source>
</reference>
<evidence type="ECO:0000256" key="2">
    <source>
        <dbReference type="ARBA" id="ARBA00022598"/>
    </source>
</evidence>
<comment type="pathway">
    <text evidence="10 11">Cell wall biogenesis; peptidoglycan biosynthesis.</text>
</comment>
<name>A0A6A7K7J1_9FIRM</name>
<keyword evidence="2 10" id="KW-0436">Ligase</keyword>
<feature type="domain" description="Mur ligase central" evidence="14">
    <location>
        <begin position="115"/>
        <end position="298"/>
    </location>
</feature>
<keyword evidence="3 10" id="KW-0132">Cell division</keyword>
<dbReference type="Gene3D" id="3.40.1190.10">
    <property type="entry name" value="Mur-like, catalytic domain"/>
    <property type="match status" value="1"/>
</dbReference>
<keyword evidence="6 10" id="KW-0133">Cell shape</keyword>
<dbReference type="InterPro" id="IPR035911">
    <property type="entry name" value="MurE/MurF_N"/>
</dbReference>
<dbReference type="EC" id="6.3.2.10" evidence="10 11"/>
<dbReference type="InterPro" id="IPR036565">
    <property type="entry name" value="Mur-like_cat_sf"/>
</dbReference>
<evidence type="ECO:0000256" key="10">
    <source>
        <dbReference type="HAMAP-Rule" id="MF_02019"/>
    </source>
</evidence>
<dbReference type="EMBL" id="WHNX01000006">
    <property type="protein sequence ID" value="MPW25177.1"/>
    <property type="molecule type" value="Genomic_DNA"/>
</dbReference>
<sequence>MIPIEINIVVEVTKGKLFNSKYANINKYNKITSVCIDSRLAKKGSLFIALKGKNIDGHDCIEDAIKRGAVAILIEKEVNIYTDRTIIQVKDNIKAIHELTKYYRSMLDIPILALTGSSGKTTTKDIIYSVLQQKFNVHRTKGNQNNELGVPLTMFQIEKETEIAVIEMGMNHQGEISKLVHMAVPDISIITNVGVSHMEHLGTKENIFKAKREILETLKDYQIALVNGDDEYLSTISDEKFKVVNFGIQNSESDIYATDIDSGTEGLKFRVHYKGNSEYFSFKFPGIHNVYNCITAIFLGKYYGLTFKQIQDGLQNYNPSNNRMDIRLVNNYTVINDSYNANPDSMKAALNVLTDYKSKDGRAIAVIGDMLEMGIESVKYHLEVGEFLALKDIDYLVSVGQYAKYYISGAKNKGMESTVLTHFENNKMAADYLRSLLKADDVILIKGSRGMSMEEILHLLERS</sequence>
<dbReference type="Pfam" id="PF02875">
    <property type="entry name" value="Mur_ligase_C"/>
    <property type="match status" value="1"/>
</dbReference>
<dbReference type="AlphaFoldDB" id="A0A6A7K7J1"/>
<gene>
    <name evidence="10 15" type="primary">murF</name>
    <name evidence="15" type="ORF">GC105_05155</name>
</gene>
<accession>A0A6A7K7J1</accession>
<keyword evidence="16" id="KW-1185">Reference proteome</keyword>
<evidence type="ECO:0000259" key="13">
    <source>
        <dbReference type="Pfam" id="PF02875"/>
    </source>
</evidence>
<comment type="catalytic activity">
    <reaction evidence="10 11">
        <text>D-alanyl-D-alanine + UDP-N-acetyl-alpha-D-muramoyl-L-alanyl-gamma-D-glutamyl-meso-2,6-diaminopimelate + ATP = UDP-N-acetyl-alpha-D-muramoyl-L-alanyl-gamma-D-glutamyl-meso-2,6-diaminopimeloyl-D-alanyl-D-alanine + ADP + phosphate + H(+)</text>
        <dbReference type="Rhea" id="RHEA:28374"/>
        <dbReference type="ChEBI" id="CHEBI:15378"/>
        <dbReference type="ChEBI" id="CHEBI:30616"/>
        <dbReference type="ChEBI" id="CHEBI:43474"/>
        <dbReference type="ChEBI" id="CHEBI:57822"/>
        <dbReference type="ChEBI" id="CHEBI:61386"/>
        <dbReference type="ChEBI" id="CHEBI:83905"/>
        <dbReference type="ChEBI" id="CHEBI:456216"/>
        <dbReference type="EC" id="6.3.2.10"/>
    </reaction>
</comment>
<dbReference type="GO" id="GO:0051301">
    <property type="term" value="P:cell division"/>
    <property type="evidence" value="ECO:0007669"/>
    <property type="project" value="UniProtKB-KW"/>
</dbReference>
<evidence type="ECO:0000256" key="6">
    <source>
        <dbReference type="ARBA" id="ARBA00022960"/>
    </source>
</evidence>
<dbReference type="RefSeq" id="WP_152802421.1">
    <property type="nucleotide sequence ID" value="NZ_WHNX01000006.1"/>
</dbReference>
<dbReference type="GO" id="GO:0008360">
    <property type="term" value="P:regulation of cell shape"/>
    <property type="evidence" value="ECO:0007669"/>
    <property type="project" value="UniProtKB-KW"/>
</dbReference>
<keyword evidence="9 10" id="KW-0961">Cell wall biogenesis/degradation</keyword>
<comment type="caution">
    <text evidence="15">The sequence shown here is derived from an EMBL/GenBank/DDBJ whole genome shotgun (WGS) entry which is preliminary data.</text>
</comment>
<evidence type="ECO:0000256" key="5">
    <source>
        <dbReference type="ARBA" id="ARBA00022840"/>
    </source>
</evidence>
<dbReference type="GO" id="GO:0005737">
    <property type="term" value="C:cytoplasm"/>
    <property type="evidence" value="ECO:0007669"/>
    <property type="project" value="UniProtKB-SubCell"/>
</dbReference>
<keyword evidence="1 10" id="KW-0963">Cytoplasm</keyword>